<evidence type="ECO:0000313" key="3">
    <source>
        <dbReference type="Proteomes" id="UP000240883"/>
    </source>
</evidence>
<feature type="transmembrane region" description="Helical" evidence="1">
    <location>
        <begin position="52"/>
        <end position="72"/>
    </location>
</feature>
<evidence type="ECO:0000256" key="1">
    <source>
        <dbReference type="SAM" id="Phobius"/>
    </source>
</evidence>
<keyword evidence="1" id="KW-0812">Transmembrane</keyword>
<keyword evidence="3" id="KW-1185">Reference proteome</keyword>
<dbReference type="Proteomes" id="UP000240883">
    <property type="component" value="Unassembled WGS sequence"/>
</dbReference>
<keyword evidence="1" id="KW-1133">Transmembrane helix</keyword>
<reference evidence="2 3" key="1">
    <citation type="journal article" date="2018" name="Front. Microbiol.">
        <title>Genome-Wide Analysis of Corynespora cassiicola Leaf Fall Disease Putative Effectors.</title>
        <authorList>
            <person name="Lopez D."/>
            <person name="Ribeiro S."/>
            <person name="Label P."/>
            <person name="Fumanal B."/>
            <person name="Venisse J.S."/>
            <person name="Kohler A."/>
            <person name="de Oliveira R.R."/>
            <person name="Labutti K."/>
            <person name="Lipzen A."/>
            <person name="Lail K."/>
            <person name="Bauer D."/>
            <person name="Ohm R.A."/>
            <person name="Barry K.W."/>
            <person name="Spatafora J."/>
            <person name="Grigoriev I.V."/>
            <person name="Martin F.M."/>
            <person name="Pujade-Renaud V."/>
        </authorList>
    </citation>
    <scope>NUCLEOTIDE SEQUENCE [LARGE SCALE GENOMIC DNA]</scope>
    <source>
        <strain evidence="2 3">Philippines</strain>
    </source>
</reference>
<sequence>MASNNDIILRYGRSSLPYTNSTYNMGSSTPNISVPTTKTPLPPRYITIGSTVWGELAAIATFFAIAIISYPFSKWIAPKLHQWFLELIPDPTCGSIGLIACIFRRPFTALNSASIDFTGRAAGYGKNSLASLSDALVTIGSTIAGLRKK</sequence>
<proteinExistence type="predicted"/>
<gene>
    <name evidence="2" type="ORF">BS50DRAFT_636864</name>
</gene>
<dbReference type="AlphaFoldDB" id="A0A2T2NH25"/>
<accession>A0A2T2NH25</accession>
<evidence type="ECO:0000313" key="2">
    <source>
        <dbReference type="EMBL" id="PSN64727.1"/>
    </source>
</evidence>
<keyword evidence="1" id="KW-0472">Membrane</keyword>
<dbReference type="EMBL" id="KZ678138">
    <property type="protein sequence ID" value="PSN64727.1"/>
    <property type="molecule type" value="Genomic_DNA"/>
</dbReference>
<organism evidence="2 3">
    <name type="scientific">Corynespora cassiicola Philippines</name>
    <dbReference type="NCBI Taxonomy" id="1448308"/>
    <lineage>
        <taxon>Eukaryota</taxon>
        <taxon>Fungi</taxon>
        <taxon>Dikarya</taxon>
        <taxon>Ascomycota</taxon>
        <taxon>Pezizomycotina</taxon>
        <taxon>Dothideomycetes</taxon>
        <taxon>Pleosporomycetidae</taxon>
        <taxon>Pleosporales</taxon>
        <taxon>Corynesporascaceae</taxon>
        <taxon>Corynespora</taxon>
    </lineage>
</organism>
<protein>
    <submittedName>
        <fullName evidence="2">Uncharacterized protein</fullName>
    </submittedName>
</protein>
<name>A0A2T2NH25_CORCC</name>